<feature type="region of interest" description="Disordered" evidence="1">
    <location>
        <begin position="21"/>
        <end position="106"/>
    </location>
</feature>
<sequence>MAVKPMVLHLPGESHHMLVSMTQPHSHATKQHDAHQSGHQHGHNNGHDNHNDFYNEDFDHNDHRLAPEITPLVAATSAESHDESSHEQAKHLQGQADVPSQQQLFPAMSAGNESYRYQNQLIGITHSPPVPPPNA</sequence>
<evidence type="ECO:0000313" key="3">
    <source>
        <dbReference type="Proteomes" id="UP000283077"/>
    </source>
</evidence>
<keyword evidence="3" id="KW-1185">Reference proteome</keyword>
<name>A0A437QRA4_9GAMM</name>
<evidence type="ECO:0000256" key="1">
    <source>
        <dbReference type="SAM" id="MobiDB-lite"/>
    </source>
</evidence>
<organism evidence="2 3">
    <name type="scientific">Rheinheimera riviphila</name>
    <dbReference type="NCBI Taxonomy" id="1834037"/>
    <lineage>
        <taxon>Bacteria</taxon>
        <taxon>Pseudomonadati</taxon>
        <taxon>Pseudomonadota</taxon>
        <taxon>Gammaproteobacteria</taxon>
        <taxon>Chromatiales</taxon>
        <taxon>Chromatiaceae</taxon>
        <taxon>Rheinheimera</taxon>
    </lineage>
</organism>
<comment type="caution">
    <text evidence="2">The sequence shown here is derived from an EMBL/GenBank/DDBJ whole genome shotgun (WGS) entry which is preliminary data.</text>
</comment>
<feature type="compositionally biased region" description="Basic and acidic residues" evidence="1">
    <location>
        <begin position="79"/>
        <end position="90"/>
    </location>
</feature>
<gene>
    <name evidence="2" type="ORF">EOE67_12030</name>
</gene>
<evidence type="ECO:0000313" key="2">
    <source>
        <dbReference type="EMBL" id="RVU37032.1"/>
    </source>
</evidence>
<protein>
    <submittedName>
        <fullName evidence="2">Uncharacterized protein</fullName>
    </submittedName>
</protein>
<dbReference type="EMBL" id="SACS01000012">
    <property type="protein sequence ID" value="RVU37032.1"/>
    <property type="molecule type" value="Genomic_DNA"/>
</dbReference>
<dbReference type="RefSeq" id="WP_127699328.1">
    <property type="nucleotide sequence ID" value="NZ_SACS01000012.1"/>
</dbReference>
<reference evidence="2 3" key="1">
    <citation type="submission" date="2019-01" db="EMBL/GenBank/DDBJ databases">
        <authorList>
            <person name="Chen W.-M."/>
        </authorList>
    </citation>
    <scope>NUCLEOTIDE SEQUENCE [LARGE SCALE GENOMIC DNA]</scope>
    <source>
        <strain evidence="2 3">KYPC3</strain>
    </source>
</reference>
<proteinExistence type="predicted"/>
<accession>A0A437QRA4</accession>
<dbReference type="Proteomes" id="UP000283077">
    <property type="component" value="Unassembled WGS sequence"/>
</dbReference>
<feature type="compositionally biased region" description="Basic and acidic residues" evidence="1">
    <location>
        <begin position="45"/>
        <end position="66"/>
    </location>
</feature>
<dbReference type="AlphaFoldDB" id="A0A437QRA4"/>